<evidence type="ECO:0000256" key="2">
    <source>
        <dbReference type="ARBA" id="ARBA00023054"/>
    </source>
</evidence>
<dbReference type="Pfam" id="PF25917">
    <property type="entry name" value="BSH_RND"/>
    <property type="match status" value="1"/>
</dbReference>
<dbReference type="CDD" id="cd06849">
    <property type="entry name" value="lipoyl_domain"/>
    <property type="match status" value="1"/>
</dbReference>
<dbReference type="RefSeq" id="WP_044321776.1">
    <property type="nucleotide sequence ID" value="NZ_JYHD01000070.1"/>
</dbReference>
<dbReference type="InterPro" id="IPR058792">
    <property type="entry name" value="Beta-barrel_RND_2"/>
</dbReference>
<dbReference type="InterPro" id="IPR058625">
    <property type="entry name" value="MdtA-like_BSH"/>
</dbReference>
<dbReference type="PANTHER" id="PTHR30469">
    <property type="entry name" value="MULTIDRUG RESISTANCE PROTEIN MDTA"/>
    <property type="match status" value="1"/>
</dbReference>
<name>A0A9X0H4D0_PSESX</name>
<feature type="domain" description="CusB-like beta-barrel" evidence="6">
    <location>
        <begin position="227"/>
        <end position="300"/>
    </location>
</feature>
<dbReference type="GO" id="GO:0015562">
    <property type="term" value="F:efflux transmembrane transporter activity"/>
    <property type="evidence" value="ECO:0007669"/>
    <property type="project" value="TreeGrafter"/>
</dbReference>
<evidence type="ECO:0000313" key="7">
    <source>
        <dbReference type="EMBL" id="KPX12836.1"/>
    </source>
</evidence>
<dbReference type="FunFam" id="2.40.30.170:FF:000010">
    <property type="entry name" value="Efflux RND transporter periplasmic adaptor subunit"/>
    <property type="match status" value="1"/>
</dbReference>
<dbReference type="Gene3D" id="2.40.30.170">
    <property type="match status" value="1"/>
</dbReference>
<reference evidence="7 8" key="1">
    <citation type="submission" date="2015-09" db="EMBL/GenBank/DDBJ databases">
        <title>Genome announcement of multiple Pseudomonas syringae strains.</title>
        <authorList>
            <person name="Thakur S."/>
            <person name="Wang P.W."/>
            <person name="Gong Y."/>
            <person name="Weir B.S."/>
            <person name="Guttman D.S."/>
        </authorList>
    </citation>
    <scope>NUCLEOTIDE SEQUENCE [LARGE SCALE GENOMIC DNA]</scope>
    <source>
        <strain evidence="7 8">ICMP9757</strain>
    </source>
</reference>
<dbReference type="EMBL" id="LJQF01000172">
    <property type="protein sequence ID" value="KPX12836.1"/>
    <property type="molecule type" value="Genomic_DNA"/>
</dbReference>
<dbReference type="Pfam" id="PF25876">
    <property type="entry name" value="HH_MFP_RND"/>
    <property type="match status" value="1"/>
</dbReference>
<evidence type="ECO:0000256" key="1">
    <source>
        <dbReference type="ARBA" id="ARBA00009477"/>
    </source>
</evidence>
<comment type="caution">
    <text evidence="7">The sequence shown here is derived from an EMBL/GenBank/DDBJ whole genome shotgun (WGS) entry which is preliminary data.</text>
</comment>
<accession>A0A9X0H4D0</accession>
<organism evidence="7 8">
    <name type="scientific">Pseudomonas syringae pv. daphniphylli</name>
    <dbReference type="NCBI Taxonomy" id="264455"/>
    <lineage>
        <taxon>Bacteria</taxon>
        <taxon>Pseudomonadati</taxon>
        <taxon>Pseudomonadota</taxon>
        <taxon>Gammaproteobacteria</taxon>
        <taxon>Pseudomonadales</taxon>
        <taxon>Pseudomonadaceae</taxon>
        <taxon>Pseudomonas</taxon>
        <taxon>Pseudomonas syringae</taxon>
    </lineage>
</organism>
<feature type="domain" description="Multidrug resistance protein MdtA-like alpha-helical hairpin" evidence="4">
    <location>
        <begin position="116"/>
        <end position="175"/>
    </location>
</feature>
<dbReference type="SUPFAM" id="SSF111369">
    <property type="entry name" value="HlyD-like secretion proteins"/>
    <property type="match status" value="1"/>
</dbReference>
<dbReference type="Gene3D" id="2.40.420.20">
    <property type="match status" value="1"/>
</dbReference>
<dbReference type="Pfam" id="PF25954">
    <property type="entry name" value="Beta-barrel_RND_2"/>
    <property type="match status" value="1"/>
</dbReference>
<gene>
    <name evidence="7" type="ORF">ALO73_200133</name>
</gene>
<dbReference type="Gene3D" id="1.10.287.470">
    <property type="entry name" value="Helix hairpin bin"/>
    <property type="match status" value="1"/>
</dbReference>
<evidence type="ECO:0000259" key="4">
    <source>
        <dbReference type="Pfam" id="PF25876"/>
    </source>
</evidence>
<dbReference type="Gene3D" id="2.40.50.100">
    <property type="match status" value="1"/>
</dbReference>
<protein>
    <submittedName>
        <fullName evidence="7">Uncharacterized protein</fullName>
    </submittedName>
</protein>
<comment type="similarity">
    <text evidence="1">Belongs to the membrane fusion protein (MFP) (TC 8.A.1) family.</text>
</comment>
<evidence type="ECO:0000313" key="8">
    <source>
        <dbReference type="Proteomes" id="UP000050345"/>
    </source>
</evidence>
<sequence>MRNESVHIMRRPAALILVCIALVVVVTGLFLRWSRAEALESRAQVQSTKSVALISPTAVPASTIELSARIEAWSRAPIHARVSGYLQRWLVDIGDKVKAGQVLAEIETPDLDQQILQARAELARARSDASLAESTAKRWQALLASDSVSRQEAEERAADFQAKKAEVSALTANVERLLAQQQFKRLIAPFDGVITARNTDVGALINGGMNSGSELFVVSDTRRLRVYVDVPQRQVASIQEGSPAKLSVPERPDHTYSATVQSLAQAINTGTGAMRVQLTVDNPSGELLPGGFALVRFDGQSAAAQQFGLPPSALILGKSGVQVASVGNDGLAQLRQVTIARDFGNIIQLAGLEVSDRVINNPPDGIANGDPVRIAVAETEGAKP</sequence>
<dbReference type="InterPro" id="IPR006143">
    <property type="entry name" value="RND_pump_MFP"/>
</dbReference>
<dbReference type="Proteomes" id="UP000050345">
    <property type="component" value="Unassembled WGS sequence"/>
</dbReference>
<proteinExistence type="inferred from homology"/>
<dbReference type="AlphaFoldDB" id="A0A9X0H4D0"/>
<feature type="coiled-coil region" evidence="3">
    <location>
        <begin position="150"/>
        <end position="180"/>
    </location>
</feature>
<evidence type="ECO:0000259" key="5">
    <source>
        <dbReference type="Pfam" id="PF25917"/>
    </source>
</evidence>
<dbReference type="GO" id="GO:1990281">
    <property type="term" value="C:efflux pump complex"/>
    <property type="evidence" value="ECO:0007669"/>
    <property type="project" value="TreeGrafter"/>
</dbReference>
<dbReference type="InterPro" id="IPR058624">
    <property type="entry name" value="MdtA-like_HH"/>
</dbReference>
<evidence type="ECO:0000256" key="3">
    <source>
        <dbReference type="SAM" id="Coils"/>
    </source>
</evidence>
<dbReference type="NCBIfam" id="TIGR01730">
    <property type="entry name" value="RND_mfp"/>
    <property type="match status" value="1"/>
</dbReference>
<dbReference type="PANTHER" id="PTHR30469:SF37">
    <property type="entry name" value="RAGD PROTEIN"/>
    <property type="match status" value="1"/>
</dbReference>
<evidence type="ECO:0000259" key="6">
    <source>
        <dbReference type="Pfam" id="PF25954"/>
    </source>
</evidence>
<keyword evidence="2 3" id="KW-0175">Coiled coil</keyword>
<feature type="domain" description="Multidrug resistance protein MdtA-like barrel-sandwich hybrid" evidence="5">
    <location>
        <begin position="76"/>
        <end position="210"/>
    </location>
</feature>